<feature type="compositionally biased region" description="Basic residues" evidence="2">
    <location>
        <begin position="156"/>
        <end position="168"/>
    </location>
</feature>
<feature type="region of interest" description="Disordered" evidence="2">
    <location>
        <begin position="104"/>
        <end position="182"/>
    </location>
</feature>
<evidence type="ECO:0000313" key="3">
    <source>
        <dbReference type="EMBL" id="CAE0669599.1"/>
    </source>
</evidence>
<gene>
    <name evidence="3" type="ORF">LGLO00237_LOCUS21228</name>
</gene>
<proteinExistence type="predicted"/>
<feature type="region of interest" description="Disordered" evidence="2">
    <location>
        <begin position="243"/>
        <end position="276"/>
    </location>
</feature>
<keyword evidence="1" id="KW-0175">Coiled coil</keyword>
<sequence>MTEVAARAVETRLTDANSQAGSVTTGDGTSTTSGKSRRRARRRRRKTSQMRAFLAEHGYLPHFPPAQPHAVPMQHMYPYPEAMQDGTGGTRYFVNPAGVPVIPGMGGGHDPTAYIQGQLPTQSASSNPSTPSHRHHQPQQHQQHSRYPSMPQAQHVPRHQMQQRHPTARIHSQAPPQSSAPAMTTLPVNMLARMEATLNDLRMELQHERQQRKRVQANYAQLLSAIESACSLDDVRRRCRAFSRGDSETESTASRSSCRSTPRHQGVTQSMRPKGANGFVTPMSSRPATPPAIIMTGQVDAKAGDAATAAGVPEGRNPAGVTPSNLLEPASLSLLHMTTTPSMEPVPDSHSAASGFVSVGTAEYPMYGTPQSIQVMAPQHMAYVQPMLQPIQPSNPEQLQGQPQFAFVSAPMHYGMKRPNGNPQAAILVASSPPQ</sequence>
<evidence type="ECO:0000256" key="2">
    <source>
        <dbReference type="SAM" id="MobiDB-lite"/>
    </source>
</evidence>
<evidence type="ECO:0000256" key="1">
    <source>
        <dbReference type="SAM" id="Coils"/>
    </source>
</evidence>
<feature type="compositionally biased region" description="Basic residues" evidence="2">
    <location>
        <begin position="35"/>
        <end position="48"/>
    </location>
</feature>
<reference evidence="3" key="1">
    <citation type="submission" date="2021-01" db="EMBL/GenBank/DDBJ databases">
        <authorList>
            <person name="Corre E."/>
            <person name="Pelletier E."/>
            <person name="Niang G."/>
            <person name="Scheremetjew M."/>
            <person name="Finn R."/>
            <person name="Kale V."/>
            <person name="Holt S."/>
            <person name="Cochrane G."/>
            <person name="Meng A."/>
            <person name="Brown T."/>
            <person name="Cohen L."/>
        </authorList>
    </citation>
    <scope>NUCLEOTIDE SEQUENCE</scope>
    <source>
        <strain evidence="3">CCCM811</strain>
    </source>
</reference>
<protein>
    <submittedName>
        <fullName evidence="3">Uncharacterized protein</fullName>
    </submittedName>
</protein>
<dbReference type="EMBL" id="HBIV01029739">
    <property type="protein sequence ID" value="CAE0669599.1"/>
    <property type="molecule type" value="Transcribed_RNA"/>
</dbReference>
<organism evidence="3">
    <name type="scientific">Lotharella globosa</name>
    <dbReference type="NCBI Taxonomy" id="91324"/>
    <lineage>
        <taxon>Eukaryota</taxon>
        <taxon>Sar</taxon>
        <taxon>Rhizaria</taxon>
        <taxon>Cercozoa</taxon>
        <taxon>Chlorarachniophyceae</taxon>
        <taxon>Lotharella</taxon>
    </lineage>
</organism>
<name>A0A7S4DTY6_9EUKA</name>
<feature type="coiled-coil region" evidence="1">
    <location>
        <begin position="191"/>
        <end position="225"/>
    </location>
</feature>
<feature type="compositionally biased region" description="Polar residues" evidence="2">
    <location>
        <begin position="118"/>
        <end position="130"/>
    </location>
</feature>
<feature type="compositionally biased region" description="Low complexity" evidence="2">
    <location>
        <begin position="21"/>
        <end position="34"/>
    </location>
</feature>
<accession>A0A7S4DTY6</accession>
<dbReference type="AlphaFoldDB" id="A0A7S4DTY6"/>
<feature type="compositionally biased region" description="Polar residues" evidence="2">
    <location>
        <begin position="250"/>
        <end position="260"/>
    </location>
</feature>
<feature type="region of interest" description="Disordered" evidence="2">
    <location>
        <begin position="1"/>
        <end position="48"/>
    </location>
</feature>